<feature type="domain" description="Tetrapyrrole methylase" evidence="7">
    <location>
        <begin position="4"/>
        <end position="216"/>
    </location>
</feature>
<dbReference type="PANTHER" id="PTHR43467">
    <property type="entry name" value="COBALT-PRECORRIN-2 C(20)-METHYLTRANSFERASE"/>
    <property type="match status" value="1"/>
</dbReference>
<dbReference type="Proteomes" id="UP000199302">
    <property type="component" value="Unassembled WGS sequence"/>
</dbReference>
<comment type="function">
    <text evidence="6">Catalyzes the methylation of C-1 in precorrin-5 and the subsequent extrusion of acetic acid from the resulting intermediate to form cobalt-precorrin-6A.</text>
</comment>
<dbReference type="RefSeq" id="WP_092082124.1">
    <property type="nucleotide sequence ID" value="NZ_FOYI01000013.1"/>
</dbReference>
<comment type="pathway">
    <text evidence="1">Cofactor biosynthesis; adenosylcobalamin biosynthesis.</text>
</comment>
<dbReference type="SUPFAM" id="SSF53790">
    <property type="entry name" value="Tetrapyrrole methylase"/>
    <property type="match status" value="1"/>
</dbReference>
<dbReference type="InterPro" id="IPR012797">
    <property type="entry name" value="CobF"/>
</dbReference>
<evidence type="ECO:0000313" key="8">
    <source>
        <dbReference type="EMBL" id="SFR17989.1"/>
    </source>
</evidence>
<evidence type="ECO:0000313" key="9">
    <source>
        <dbReference type="Proteomes" id="UP000199302"/>
    </source>
</evidence>
<dbReference type="CDD" id="cd11643">
    <property type="entry name" value="Precorrin-6A-synthase"/>
    <property type="match status" value="1"/>
</dbReference>
<evidence type="ECO:0000256" key="6">
    <source>
        <dbReference type="PIRNR" id="PIRNR036525"/>
    </source>
</evidence>
<dbReference type="InterPro" id="IPR035996">
    <property type="entry name" value="4pyrrol_Methylase_sf"/>
</dbReference>
<keyword evidence="3 6" id="KW-0489">Methyltransferase</keyword>
<protein>
    <recommendedName>
        <fullName evidence="6">Precorrin-6A synthase [deacetylating]</fullName>
        <ecNumber evidence="6">2.1.1.152</ecNumber>
    </recommendedName>
</protein>
<keyword evidence="2" id="KW-0169">Cobalamin biosynthesis</keyword>
<dbReference type="Gene3D" id="3.40.1010.10">
    <property type="entry name" value="Cobalt-precorrin-4 Transmethylase, Domain 1"/>
    <property type="match status" value="1"/>
</dbReference>
<dbReference type="OrthoDB" id="9787471at2"/>
<evidence type="ECO:0000256" key="1">
    <source>
        <dbReference type="ARBA" id="ARBA00004953"/>
    </source>
</evidence>
<evidence type="ECO:0000256" key="4">
    <source>
        <dbReference type="ARBA" id="ARBA00022679"/>
    </source>
</evidence>
<proteinExistence type="predicted"/>
<dbReference type="EC" id="2.1.1.152" evidence="6"/>
<dbReference type="EMBL" id="FOYI01000013">
    <property type="protein sequence ID" value="SFR17989.1"/>
    <property type="molecule type" value="Genomic_DNA"/>
</dbReference>
<reference evidence="8 9" key="1">
    <citation type="submission" date="2016-10" db="EMBL/GenBank/DDBJ databases">
        <authorList>
            <person name="de Groot N.N."/>
        </authorList>
    </citation>
    <scope>NUCLEOTIDE SEQUENCE [LARGE SCALE GENOMIC DNA]</scope>
    <source>
        <strain evidence="9">KMM 9023,NRIC 0796,JCM 17311,KCTC 23692</strain>
    </source>
</reference>
<keyword evidence="5 6" id="KW-0949">S-adenosyl-L-methionine</keyword>
<comment type="catalytic activity">
    <reaction evidence="6">
        <text>precorrin-5 + S-adenosyl-L-methionine + H2O = precorrin-6A + acetate + S-adenosyl-L-homocysteine + 2 H(+)</text>
        <dbReference type="Rhea" id="RHEA:18261"/>
        <dbReference type="ChEBI" id="CHEBI:15377"/>
        <dbReference type="ChEBI" id="CHEBI:15378"/>
        <dbReference type="ChEBI" id="CHEBI:30089"/>
        <dbReference type="ChEBI" id="CHEBI:57856"/>
        <dbReference type="ChEBI" id="CHEBI:59789"/>
        <dbReference type="ChEBI" id="CHEBI:77871"/>
        <dbReference type="ChEBI" id="CHEBI:77872"/>
        <dbReference type="EC" id="2.1.1.152"/>
    </reaction>
</comment>
<dbReference type="STRING" id="871652.SAMN04515673_11330"/>
<accession>A0A1I6EJQ5</accession>
<gene>
    <name evidence="8" type="ORF">SAMN04515673_11330</name>
</gene>
<dbReference type="GO" id="GO:0032259">
    <property type="term" value="P:methylation"/>
    <property type="evidence" value="ECO:0007669"/>
    <property type="project" value="UniProtKB-KW"/>
</dbReference>
<evidence type="ECO:0000259" key="7">
    <source>
        <dbReference type="Pfam" id="PF00590"/>
    </source>
</evidence>
<dbReference type="Gene3D" id="3.30.950.10">
    <property type="entry name" value="Methyltransferase, Cobalt-precorrin-4 Transmethylase, Domain 2"/>
    <property type="match status" value="1"/>
</dbReference>
<dbReference type="GO" id="GO:0009236">
    <property type="term" value="P:cobalamin biosynthetic process"/>
    <property type="evidence" value="ECO:0007669"/>
    <property type="project" value="UniProtKB-KW"/>
</dbReference>
<keyword evidence="4 6" id="KW-0808">Transferase</keyword>
<name>A0A1I6EJQ5_9RHOB</name>
<dbReference type="AlphaFoldDB" id="A0A1I6EJQ5"/>
<sequence>MDELWLVGVGMGALAHLTLEGRRALREAGLILLPHKGAEKGRLAELRREILIGCGATAPVAEFDMPERDPALPYLERVARWHDEIAARWQRAVDASGAPNGPVALMVWGDPSLYDSTLRIARRLDPAPSLRAIPGITALQALTAAHAIPLNEVNGPVTITTGRQLRDHGWPDGARRVAVMLDGACSFDRLYGRGLEIWWGANLGLPEETLDAGPLDAAGPRIVALREALRGEQGWIMDTYLLGFPD</sequence>
<dbReference type="PIRSF" id="PIRSF036525">
    <property type="entry name" value="CobF"/>
    <property type="match status" value="1"/>
</dbReference>
<dbReference type="InterPro" id="IPR014777">
    <property type="entry name" value="4pyrrole_Mease_sub1"/>
</dbReference>
<evidence type="ECO:0000256" key="3">
    <source>
        <dbReference type="ARBA" id="ARBA00022603"/>
    </source>
</evidence>
<dbReference type="InterPro" id="IPR014776">
    <property type="entry name" value="4pyrrole_Mease_sub2"/>
</dbReference>
<organism evidence="8 9">
    <name type="scientific">Poseidonocella sedimentorum</name>
    <dbReference type="NCBI Taxonomy" id="871652"/>
    <lineage>
        <taxon>Bacteria</taxon>
        <taxon>Pseudomonadati</taxon>
        <taxon>Pseudomonadota</taxon>
        <taxon>Alphaproteobacteria</taxon>
        <taxon>Rhodobacterales</taxon>
        <taxon>Roseobacteraceae</taxon>
        <taxon>Poseidonocella</taxon>
    </lineage>
</organism>
<evidence type="ECO:0000256" key="5">
    <source>
        <dbReference type="ARBA" id="ARBA00022691"/>
    </source>
</evidence>
<dbReference type="PANTHER" id="PTHR43467:SF1">
    <property type="entry name" value="PRECORRIN-6A SYNTHASE [DEACETYLATING]"/>
    <property type="match status" value="1"/>
</dbReference>
<dbReference type="NCBIfam" id="TIGR02434">
    <property type="entry name" value="CobF"/>
    <property type="match status" value="1"/>
</dbReference>
<dbReference type="InterPro" id="IPR000878">
    <property type="entry name" value="4pyrrol_Mease"/>
</dbReference>
<dbReference type="GO" id="GO:0043819">
    <property type="term" value="F:precorrin-6A synthase (deacetylating) activity"/>
    <property type="evidence" value="ECO:0007669"/>
    <property type="project" value="UniProtKB-EC"/>
</dbReference>
<dbReference type="Pfam" id="PF00590">
    <property type="entry name" value="TP_methylase"/>
    <property type="match status" value="1"/>
</dbReference>
<keyword evidence="9" id="KW-1185">Reference proteome</keyword>
<evidence type="ECO:0000256" key="2">
    <source>
        <dbReference type="ARBA" id="ARBA00022573"/>
    </source>
</evidence>